<accession>A0AB73T277</accession>
<keyword evidence="2" id="KW-0378">Hydrolase</keyword>
<sequence>MRPPLMTKDKMIGICTASHVADRKEYAETITAIESKTGFKVLEANNLYKDTYGYLASPEERASDFNQLITDERVGMIFFGGGEGSNELLPFIDFENIKRNPKIICSYSDGTTILNTVWAKTGLETFYGQAPHIFNELTEYDYGCFQRSFVEGSSNKHVSNSKWYIQTSGTGKGILIGGYARNFAMLLGNRYFPLAPDKKYILFIEDHEVFGNVGYVSAMLSHMEQYDFIDNVRGLLFGNYSDSIHPELLARIKRFGEKHKIPSAYCDDFGHGENHAVLPIGRMAEFNSEKELLNFL</sequence>
<comment type="caution">
    <text evidence="6">The sequence shown here is derived from an EMBL/GenBank/DDBJ whole genome shotgun (WGS) entry which is preliminary data.</text>
</comment>
<dbReference type="PIRSF" id="PIRSF028757">
    <property type="entry name" value="LD-carboxypeptidase"/>
    <property type="match status" value="1"/>
</dbReference>
<evidence type="ECO:0000256" key="3">
    <source>
        <dbReference type="PIRSR" id="PIRSR028757-1"/>
    </source>
</evidence>
<dbReference type="InterPro" id="IPR029062">
    <property type="entry name" value="Class_I_gatase-like"/>
</dbReference>
<dbReference type="CDD" id="cd07025">
    <property type="entry name" value="Peptidase_S66"/>
    <property type="match status" value="1"/>
</dbReference>
<feature type="active site" description="Charge relay system" evidence="3">
    <location>
        <position position="271"/>
    </location>
</feature>
<dbReference type="InterPro" id="IPR040921">
    <property type="entry name" value="Peptidase_S66C"/>
</dbReference>
<gene>
    <name evidence="6" type="ORF">C7383_109112</name>
</gene>
<keyword evidence="6" id="KW-0121">Carboxypeptidase</keyword>
<feature type="domain" description="LD-carboxypeptidase N-terminal" evidence="4">
    <location>
        <begin position="12"/>
        <end position="128"/>
    </location>
</feature>
<dbReference type="Gene3D" id="3.40.50.10740">
    <property type="entry name" value="Class I glutamine amidotransferase-like"/>
    <property type="match status" value="1"/>
</dbReference>
<feature type="active site" description="Charge relay system" evidence="3">
    <location>
        <position position="205"/>
    </location>
</feature>
<evidence type="ECO:0000313" key="7">
    <source>
        <dbReference type="Proteomes" id="UP000245412"/>
    </source>
</evidence>
<feature type="active site" description="Nucleophile" evidence="3">
    <location>
        <position position="108"/>
    </location>
</feature>
<evidence type="ECO:0000256" key="2">
    <source>
        <dbReference type="ARBA" id="ARBA00022801"/>
    </source>
</evidence>
<dbReference type="GO" id="GO:0004180">
    <property type="term" value="F:carboxypeptidase activity"/>
    <property type="evidence" value="ECO:0007669"/>
    <property type="project" value="UniProtKB-KW"/>
</dbReference>
<keyword evidence="6" id="KW-0645">Protease</keyword>
<evidence type="ECO:0000313" key="6">
    <source>
        <dbReference type="EMBL" id="PWJ74376.1"/>
    </source>
</evidence>
<reference evidence="6 7" key="1">
    <citation type="submission" date="2018-05" db="EMBL/GenBank/DDBJ databases">
        <authorList>
            <person name="Goeker M."/>
            <person name="Huntemann M."/>
            <person name="Clum A."/>
            <person name="Pillay M."/>
            <person name="Palaniappan K."/>
            <person name="Varghese N."/>
            <person name="Mikhailova N."/>
            <person name="Stamatis D."/>
            <person name="Reddy T."/>
            <person name="Daum C."/>
            <person name="Shapiro N."/>
            <person name="Ivanova N."/>
            <person name="Kyrpides N."/>
            <person name="Woyke T."/>
        </authorList>
    </citation>
    <scope>NUCLEOTIDE SEQUENCE [LARGE SCALE GENOMIC DNA]</scope>
    <source>
        <strain evidence="6 7">DSM 26524</strain>
    </source>
</reference>
<dbReference type="RefSeq" id="WP_109747259.1">
    <property type="nucleotide sequence ID" value="NZ_JANKBI010000010.1"/>
</dbReference>
<evidence type="ECO:0000259" key="4">
    <source>
        <dbReference type="Pfam" id="PF02016"/>
    </source>
</evidence>
<dbReference type="InterPro" id="IPR003507">
    <property type="entry name" value="S66_fam"/>
</dbReference>
<comment type="similarity">
    <text evidence="1">Belongs to the peptidase S66 family.</text>
</comment>
<dbReference type="InterPro" id="IPR027478">
    <property type="entry name" value="LdcA_N"/>
</dbReference>
<dbReference type="Pfam" id="PF02016">
    <property type="entry name" value="Peptidase_S66"/>
    <property type="match status" value="1"/>
</dbReference>
<protein>
    <submittedName>
        <fullName evidence="6">Muramoyltetrapeptide carboxypeptidase</fullName>
    </submittedName>
</protein>
<dbReference type="PANTHER" id="PTHR30237:SF5">
    <property type="entry name" value="CARBOXYPEPTIDASE VC_A0337-RELATED"/>
    <property type="match status" value="1"/>
</dbReference>
<proteinExistence type="inferred from homology"/>
<dbReference type="SUPFAM" id="SSF141986">
    <property type="entry name" value="LD-carboxypeptidase A C-terminal domain-like"/>
    <property type="match status" value="1"/>
</dbReference>
<dbReference type="InterPro" id="IPR040449">
    <property type="entry name" value="Peptidase_S66_N"/>
</dbReference>
<dbReference type="EMBL" id="QGGY01000009">
    <property type="protein sequence ID" value="PWJ74376.1"/>
    <property type="molecule type" value="Genomic_DNA"/>
</dbReference>
<evidence type="ECO:0000256" key="1">
    <source>
        <dbReference type="ARBA" id="ARBA00010233"/>
    </source>
</evidence>
<dbReference type="InterPro" id="IPR027461">
    <property type="entry name" value="Carboxypeptidase_A_C_sf"/>
</dbReference>
<keyword evidence="7" id="KW-1185">Reference proteome</keyword>
<dbReference type="AlphaFoldDB" id="A0AB73T277"/>
<name>A0AB73T277_9FIRM</name>
<dbReference type="Gene3D" id="3.50.30.60">
    <property type="entry name" value="LD-carboxypeptidase A C-terminal domain-like"/>
    <property type="match status" value="1"/>
</dbReference>
<dbReference type="Proteomes" id="UP000245412">
    <property type="component" value="Unassembled WGS sequence"/>
</dbReference>
<evidence type="ECO:0000259" key="5">
    <source>
        <dbReference type="Pfam" id="PF17676"/>
    </source>
</evidence>
<organism evidence="6 7">
    <name type="scientific">Murimonas intestini</name>
    <dbReference type="NCBI Taxonomy" id="1337051"/>
    <lineage>
        <taxon>Bacteria</taxon>
        <taxon>Bacillati</taxon>
        <taxon>Bacillota</taxon>
        <taxon>Clostridia</taxon>
        <taxon>Lachnospirales</taxon>
        <taxon>Lachnospiraceae</taxon>
        <taxon>Murimonas</taxon>
    </lineage>
</organism>
<feature type="domain" description="LD-carboxypeptidase C-terminal" evidence="5">
    <location>
        <begin position="172"/>
        <end position="285"/>
    </location>
</feature>
<dbReference type="Pfam" id="PF17676">
    <property type="entry name" value="Peptidase_S66C"/>
    <property type="match status" value="1"/>
</dbReference>
<dbReference type="SUPFAM" id="SSF52317">
    <property type="entry name" value="Class I glutamine amidotransferase-like"/>
    <property type="match status" value="1"/>
</dbReference>
<dbReference type="PANTHER" id="PTHR30237">
    <property type="entry name" value="MURAMOYLTETRAPEPTIDE CARBOXYPEPTIDASE"/>
    <property type="match status" value="1"/>
</dbReference>